<dbReference type="EMBL" id="SORX01000001">
    <property type="protein sequence ID" value="TFE04059.1"/>
    <property type="molecule type" value="Genomic_DNA"/>
</dbReference>
<protein>
    <submittedName>
        <fullName evidence="1">Uncharacterized protein</fullName>
    </submittedName>
</protein>
<gene>
    <name evidence="1" type="ORF">E2626_01650</name>
</gene>
<evidence type="ECO:0000313" key="2">
    <source>
        <dbReference type="Proteomes" id="UP000297776"/>
    </source>
</evidence>
<organism evidence="1 2">
    <name type="scientific">Jeotgalibacillus salarius</name>
    <dbReference type="NCBI Taxonomy" id="546023"/>
    <lineage>
        <taxon>Bacteria</taxon>
        <taxon>Bacillati</taxon>
        <taxon>Bacillota</taxon>
        <taxon>Bacilli</taxon>
        <taxon>Bacillales</taxon>
        <taxon>Caryophanaceae</taxon>
        <taxon>Jeotgalibacillus</taxon>
    </lineage>
</organism>
<sequence>MRHHEPDLKEALDNFDRLMTKIRDENNEIATIKNFLKNFLRIRTTSINLPTSEIMSVIKNEKPSIFYLLKKRSYGDPTFEFLTGINMDYQIATQNLSDIKQQIN</sequence>
<reference evidence="1 2" key="1">
    <citation type="submission" date="2019-03" db="EMBL/GenBank/DDBJ databases">
        <authorList>
            <person name="Yang Y."/>
        </authorList>
    </citation>
    <scope>NUCLEOTIDE SEQUENCE [LARGE SCALE GENOMIC DNA]</scope>
    <source>
        <strain evidence="1 2">ASL-1</strain>
    </source>
</reference>
<evidence type="ECO:0000313" key="1">
    <source>
        <dbReference type="EMBL" id="TFE04059.1"/>
    </source>
</evidence>
<proteinExistence type="predicted"/>
<dbReference type="RefSeq" id="WP_134378971.1">
    <property type="nucleotide sequence ID" value="NZ_SORX01000001.1"/>
</dbReference>
<keyword evidence="2" id="KW-1185">Reference proteome</keyword>
<dbReference type="OrthoDB" id="2884033at2"/>
<dbReference type="Proteomes" id="UP000297776">
    <property type="component" value="Unassembled WGS sequence"/>
</dbReference>
<name>A0A4Y8LRH6_9BACL</name>
<accession>A0A4Y8LRH6</accession>
<comment type="caution">
    <text evidence="1">The sequence shown here is derived from an EMBL/GenBank/DDBJ whole genome shotgun (WGS) entry which is preliminary data.</text>
</comment>
<dbReference type="AlphaFoldDB" id="A0A4Y8LRH6"/>